<feature type="compositionally biased region" description="Low complexity" evidence="1">
    <location>
        <begin position="634"/>
        <end position="648"/>
    </location>
</feature>
<keyword evidence="3" id="KW-1185">Reference proteome</keyword>
<feature type="region of interest" description="Disordered" evidence="1">
    <location>
        <begin position="333"/>
        <end position="455"/>
    </location>
</feature>
<feature type="compositionally biased region" description="Polar residues" evidence="1">
    <location>
        <begin position="356"/>
        <end position="375"/>
    </location>
</feature>
<feature type="region of interest" description="Disordered" evidence="1">
    <location>
        <begin position="1"/>
        <end position="98"/>
    </location>
</feature>
<sequence length="660" mass="70206">MSPSTSIQSRISAFESLKDQRPHKTNPKIINDFGELADDADAPSDAPNILEEPISPIAHAFSTIAPSSTPSPMNRVHSLSGSDLHSPSRSPPSLGRKSSLLDLNDWVVDVEGPNVSSTGTGPIGAAPHRWLAPPAPGSSLSTRPLPPPRKGMPERPTSTRSPPSTTTPLIQLDEVTPQKSKSGPPIPPKKVPASKLTNSPNVRPAHLASSISISPKPPTLSLPRRTDSLTVEPQHIYPPSLKLDIVPNGRGRHAPASSVSSFHSVSLSDGGDTGTPSSLTHFVFTYPMDRNVTGNTSGSGNNGSVHGGGDDSCSLDESFENVSTISDSHSYDFAYGSLPPTKPQIPPRLPERRNKPQTGASAIATSKTQATISSPPQSPVPPLARMPSTSSTTSNRRMPPPPPPNRNSSSIPRTTASSRASPPSTSASDRSSILSTATTGTSYTSGSSHTPTINSTIFGNSGSSINKFSRQPPIPASARHRYEKVFYINVEARKRARLETSQKQIPGLLGVPGMGSSSPTSVKKARKAAGWRGLSVDLITNPAENLPSHSPSHPGSRRGSMESADSGGVTERGKDDRLEGVVVKRIWMCSNLDREKLRMIWNDCEGSDTGSLEVDAFVKAMWRIDEELRKARLNPSSFSPNSGNGSISRRQPRRIGSILR</sequence>
<feature type="compositionally biased region" description="Polar residues" evidence="1">
    <location>
        <begin position="64"/>
        <end position="88"/>
    </location>
</feature>
<comment type="caution">
    <text evidence="2">The sequence shown here is derived from an EMBL/GenBank/DDBJ whole genome shotgun (WGS) entry which is preliminary data.</text>
</comment>
<dbReference type="SUPFAM" id="SSF47473">
    <property type="entry name" value="EF-hand"/>
    <property type="match status" value="1"/>
</dbReference>
<accession>A0A9P6LCC7</accession>
<evidence type="ECO:0000313" key="2">
    <source>
        <dbReference type="EMBL" id="KAF9792168.1"/>
    </source>
</evidence>
<dbReference type="OrthoDB" id="10045710at2759"/>
<name>A0A9P6LCC7_9AGAM</name>
<feature type="compositionally biased region" description="Low complexity" evidence="1">
    <location>
        <begin position="385"/>
        <end position="397"/>
    </location>
</feature>
<feature type="compositionally biased region" description="Low complexity" evidence="1">
    <location>
        <begin position="293"/>
        <end position="304"/>
    </location>
</feature>
<feature type="compositionally biased region" description="Low complexity" evidence="1">
    <location>
        <begin position="406"/>
        <end position="452"/>
    </location>
</feature>
<evidence type="ECO:0000313" key="3">
    <source>
        <dbReference type="Proteomes" id="UP000736335"/>
    </source>
</evidence>
<reference evidence="2" key="2">
    <citation type="submission" date="2020-11" db="EMBL/GenBank/DDBJ databases">
        <authorList>
            <consortium name="DOE Joint Genome Institute"/>
            <person name="Kuo A."/>
            <person name="Miyauchi S."/>
            <person name="Kiss E."/>
            <person name="Drula E."/>
            <person name="Kohler A."/>
            <person name="Sanchez-Garcia M."/>
            <person name="Andreopoulos B."/>
            <person name="Barry K.W."/>
            <person name="Bonito G."/>
            <person name="Buee M."/>
            <person name="Carver A."/>
            <person name="Chen C."/>
            <person name="Cichocki N."/>
            <person name="Clum A."/>
            <person name="Culley D."/>
            <person name="Crous P.W."/>
            <person name="Fauchery L."/>
            <person name="Girlanda M."/>
            <person name="Hayes R."/>
            <person name="Keri Z."/>
            <person name="Labutti K."/>
            <person name="Lipzen A."/>
            <person name="Lombard V."/>
            <person name="Magnuson J."/>
            <person name="Maillard F."/>
            <person name="Morin E."/>
            <person name="Murat C."/>
            <person name="Nolan M."/>
            <person name="Ohm R."/>
            <person name="Pangilinan J."/>
            <person name="Pereira M."/>
            <person name="Perotto S."/>
            <person name="Peter M."/>
            <person name="Riley R."/>
            <person name="Sitrit Y."/>
            <person name="Stielow B."/>
            <person name="Szollosi G."/>
            <person name="Zifcakova L."/>
            <person name="Stursova M."/>
            <person name="Spatafora J.W."/>
            <person name="Tedersoo L."/>
            <person name="Vaario L.-M."/>
            <person name="Yamada A."/>
            <person name="Yan M."/>
            <person name="Wang P."/>
            <person name="Xu J."/>
            <person name="Bruns T."/>
            <person name="Baldrian P."/>
            <person name="Vilgalys R."/>
            <person name="Henrissat B."/>
            <person name="Grigoriev I.V."/>
            <person name="Hibbett D."/>
            <person name="Nagy L.G."/>
            <person name="Martin F.M."/>
        </authorList>
    </citation>
    <scope>NUCLEOTIDE SEQUENCE</scope>
    <source>
        <strain evidence="2">UH-Tt-Lm1</strain>
    </source>
</reference>
<feature type="compositionally biased region" description="Low complexity" evidence="1">
    <location>
        <begin position="154"/>
        <end position="168"/>
    </location>
</feature>
<gene>
    <name evidence="2" type="ORF">BJ322DRAFT_18328</name>
</gene>
<feature type="region of interest" description="Disordered" evidence="1">
    <location>
        <begin position="293"/>
        <end position="314"/>
    </location>
</feature>
<feature type="region of interest" description="Disordered" evidence="1">
    <location>
        <begin position="633"/>
        <end position="660"/>
    </location>
</feature>
<dbReference type="Proteomes" id="UP000736335">
    <property type="component" value="Unassembled WGS sequence"/>
</dbReference>
<reference evidence="2" key="1">
    <citation type="journal article" date="2020" name="Nat. Commun.">
        <title>Large-scale genome sequencing of mycorrhizal fungi provides insights into the early evolution of symbiotic traits.</title>
        <authorList>
            <person name="Miyauchi S."/>
            <person name="Kiss E."/>
            <person name="Kuo A."/>
            <person name="Drula E."/>
            <person name="Kohler A."/>
            <person name="Sanchez-Garcia M."/>
            <person name="Morin E."/>
            <person name="Andreopoulos B."/>
            <person name="Barry K.W."/>
            <person name="Bonito G."/>
            <person name="Buee M."/>
            <person name="Carver A."/>
            <person name="Chen C."/>
            <person name="Cichocki N."/>
            <person name="Clum A."/>
            <person name="Culley D."/>
            <person name="Crous P.W."/>
            <person name="Fauchery L."/>
            <person name="Girlanda M."/>
            <person name="Hayes R.D."/>
            <person name="Keri Z."/>
            <person name="LaButti K."/>
            <person name="Lipzen A."/>
            <person name="Lombard V."/>
            <person name="Magnuson J."/>
            <person name="Maillard F."/>
            <person name="Murat C."/>
            <person name="Nolan M."/>
            <person name="Ohm R.A."/>
            <person name="Pangilinan J."/>
            <person name="Pereira M.F."/>
            <person name="Perotto S."/>
            <person name="Peter M."/>
            <person name="Pfister S."/>
            <person name="Riley R."/>
            <person name="Sitrit Y."/>
            <person name="Stielow J.B."/>
            <person name="Szollosi G."/>
            <person name="Zifcakova L."/>
            <person name="Stursova M."/>
            <person name="Spatafora J.W."/>
            <person name="Tedersoo L."/>
            <person name="Vaario L.M."/>
            <person name="Yamada A."/>
            <person name="Yan M."/>
            <person name="Wang P."/>
            <person name="Xu J."/>
            <person name="Bruns T."/>
            <person name="Baldrian P."/>
            <person name="Vilgalys R."/>
            <person name="Dunand C."/>
            <person name="Henrissat B."/>
            <person name="Grigoriev I.V."/>
            <person name="Hibbett D."/>
            <person name="Nagy L.G."/>
            <person name="Martin F.M."/>
        </authorList>
    </citation>
    <scope>NUCLEOTIDE SEQUENCE</scope>
    <source>
        <strain evidence="2">UH-Tt-Lm1</strain>
    </source>
</reference>
<feature type="region of interest" description="Disordered" evidence="1">
    <location>
        <begin position="110"/>
        <end position="225"/>
    </location>
</feature>
<feature type="compositionally biased region" description="Low complexity" evidence="1">
    <location>
        <begin position="547"/>
        <end position="558"/>
    </location>
</feature>
<dbReference type="InterPro" id="IPR011992">
    <property type="entry name" value="EF-hand-dom_pair"/>
</dbReference>
<dbReference type="AlphaFoldDB" id="A0A9P6LCC7"/>
<feature type="region of interest" description="Disordered" evidence="1">
    <location>
        <begin position="541"/>
        <end position="574"/>
    </location>
</feature>
<evidence type="ECO:0008006" key="4">
    <source>
        <dbReference type="Google" id="ProtNLM"/>
    </source>
</evidence>
<evidence type="ECO:0000256" key="1">
    <source>
        <dbReference type="SAM" id="MobiDB-lite"/>
    </source>
</evidence>
<organism evidence="2 3">
    <name type="scientific">Thelephora terrestris</name>
    <dbReference type="NCBI Taxonomy" id="56493"/>
    <lineage>
        <taxon>Eukaryota</taxon>
        <taxon>Fungi</taxon>
        <taxon>Dikarya</taxon>
        <taxon>Basidiomycota</taxon>
        <taxon>Agaricomycotina</taxon>
        <taxon>Agaricomycetes</taxon>
        <taxon>Thelephorales</taxon>
        <taxon>Thelephoraceae</taxon>
        <taxon>Thelephora</taxon>
    </lineage>
</organism>
<dbReference type="Gene3D" id="1.10.238.10">
    <property type="entry name" value="EF-hand"/>
    <property type="match status" value="1"/>
</dbReference>
<protein>
    <recommendedName>
        <fullName evidence="4">EH domain-containing protein</fullName>
    </recommendedName>
</protein>
<feature type="compositionally biased region" description="Polar residues" evidence="1">
    <location>
        <begin position="1"/>
        <end position="11"/>
    </location>
</feature>
<proteinExistence type="predicted"/>
<dbReference type="EMBL" id="WIUZ02000001">
    <property type="protein sequence ID" value="KAF9792168.1"/>
    <property type="molecule type" value="Genomic_DNA"/>
</dbReference>